<evidence type="ECO:0000256" key="1">
    <source>
        <dbReference type="ARBA" id="ARBA00001911"/>
    </source>
</evidence>
<gene>
    <name evidence="6" type="ORF">ACFSFW_05100</name>
</gene>
<sequence>MDRNEEHTIYQTDLQYIFNNLTQSEKEKLKDASILITGCAGFLGYYLMSFLSEYAEELGIRSIIGIDNFKLGKPKWITDINRLNPKIELYTFDITEFSLFDTSKIADIDFIIHMASIASPTYYRKFPLETVDANIWGLRALLDFYRGKEVKGFLFFSSSEIYGDPFPEYIPTTEDYRGNVSMIGPRACYDEAKRFGETLCYLYAEKYQMPISIVRPFNNYGPGMRLNDKRVPADFAKAVIENQKLIMHSDGNPTRTFCYVTDAITGYLKALLYEPFDYFNIGIDKPEISVKQLADIYKDAGERIFNYNQSIEFRKSEEKSYLTHNPLRRCPDISKARKLLNYTPSISIVEGVDRFLTFLKERGEIH</sequence>
<proteinExistence type="predicted"/>
<accession>A0ABW4MJD5</accession>
<dbReference type="PANTHER" id="PTHR43078">
    <property type="entry name" value="UDP-GLUCURONIC ACID DECARBOXYLASE-RELATED"/>
    <property type="match status" value="1"/>
</dbReference>
<comment type="caution">
    <text evidence="6">The sequence shown here is derived from an EMBL/GenBank/DDBJ whole genome shotgun (WGS) entry which is preliminary data.</text>
</comment>
<feature type="domain" description="NAD-dependent epimerase/dehydratase" evidence="5">
    <location>
        <begin position="34"/>
        <end position="282"/>
    </location>
</feature>
<keyword evidence="4" id="KW-0456">Lyase</keyword>
<dbReference type="InterPro" id="IPR044516">
    <property type="entry name" value="UXS-like"/>
</dbReference>
<reference evidence="7" key="1">
    <citation type="journal article" date="2019" name="Int. J. Syst. Evol. Microbiol.">
        <title>The Global Catalogue of Microorganisms (GCM) 10K type strain sequencing project: providing services to taxonomists for standard genome sequencing and annotation.</title>
        <authorList>
            <consortium name="The Broad Institute Genomics Platform"/>
            <consortium name="The Broad Institute Genome Sequencing Center for Infectious Disease"/>
            <person name="Wu L."/>
            <person name="Ma J."/>
        </authorList>
    </citation>
    <scope>NUCLEOTIDE SEQUENCE [LARGE SCALE GENOMIC DNA]</scope>
    <source>
        <strain evidence="7">CCUG 15531</strain>
    </source>
</reference>
<keyword evidence="2" id="KW-0210">Decarboxylase</keyword>
<dbReference type="EMBL" id="JBHUEK010000007">
    <property type="protein sequence ID" value="MFD1778036.1"/>
    <property type="molecule type" value="Genomic_DNA"/>
</dbReference>
<evidence type="ECO:0000256" key="2">
    <source>
        <dbReference type="ARBA" id="ARBA00022793"/>
    </source>
</evidence>
<dbReference type="SUPFAM" id="SSF51735">
    <property type="entry name" value="NAD(P)-binding Rossmann-fold domains"/>
    <property type="match status" value="1"/>
</dbReference>
<protein>
    <submittedName>
        <fullName evidence="6">NAD-dependent epimerase/dehydratase family protein</fullName>
    </submittedName>
</protein>
<evidence type="ECO:0000313" key="6">
    <source>
        <dbReference type="EMBL" id="MFD1778036.1"/>
    </source>
</evidence>
<dbReference type="InterPro" id="IPR036291">
    <property type="entry name" value="NAD(P)-bd_dom_sf"/>
</dbReference>
<evidence type="ECO:0000256" key="3">
    <source>
        <dbReference type="ARBA" id="ARBA00023027"/>
    </source>
</evidence>
<dbReference type="Gene3D" id="3.40.50.720">
    <property type="entry name" value="NAD(P)-binding Rossmann-like Domain"/>
    <property type="match status" value="1"/>
</dbReference>
<dbReference type="InterPro" id="IPR001509">
    <property type="entry name" value="Epimerase_deHydtase"/>
</dbReference>
<dbReference type="Pfam" id="PF01370">
    <property type="entry name" value="Epimerase"/>
    <property type="match status" value="1"/>
</dbReference>
<evidence type="ECO:0000313" key="7">
    <source>
        <dbReference type="Proteomes" id="UP001597227"/>
    </source>
</evidence>
<dbReference type="Proteomes" id="UP001597227">
    <property type="component" value="Unassembled WGS sequence"/>
</dbReference>
<dbReference type="PANTHER" id="PTHR43078:SF6">
    <property type="entry name" value="UDP-GLUCURONIC ACID DECARBOXYLASE 1"/>
    <property type="match status" value="1"/>
</dbReference>
<evidence type="ECO:0000256" key="4">
    <source>
        <dbReference type="ARBA" id="ARBA00023239"/>
    </source>
</evidence>
<evidence type="ECO:0000259" key="5">
    <source>
        <dbReference type="Pfam" id="PF01370"/>
    </source>
</evidence>
<keyword evidence="3" id="KW-0520">NAD</keyword>
<comment type="cofactor">
    <cofactor evidence="1">
        <name>NAD(+)</name>
        <dbReference type="ChEBI" id="CHEBI:57540"/>
    </cofactor>
</comment>
<organism evidence="6 7">
    <name type="scientific">Fredinandcohnia salidurans</name>
    <dbReference type="NCBI Taxonomy" id="2595041"/>
    <lineage>
        <taxon>Bacteria</taxon>
        <taxon>Bacillati</taxon>
        <taxon>Bacillota</taxon>
        <taxon>Bacilli</taxon>
        <taxon>Bacillales</taxon>
        <taxon>Bacillaceae</taxon>
        <taxon>Fredinandcohnia</taxon>
    </lineage>
</organism>
<dbReference type="RefSeq" id="WP_388035705.1">
    <property type="nucleotide sequence ID" value="NZ_JBHUEK010000007.1"/>
</dbReference>
<name>A0ABW4MJD5_9BACI</name>
<keyword evidence="7" id="KW-1185">Reference proteome</keyword>